<dbReference type="InterPro" id="IPR049304">
    <property type="entry name" value="Gly_rich_dom"/>
</dbReference>
<dbReference type="Pfam" id="PF19406">
    <property type="entry name" value="PKD_5"/>
    <property type="match status" value="2"/>
</dbReference>
<keyword evidence="6" id="KW-1185">Reference proteome</keyword>
<evidence type="ECO:0000313" key="5">
    <source>
        <dbReference type="EMBL" id="MBN7809518.1"/>
    </source>
</evidence>
<gene>
    <name evidence="5" type="ORF">J0A68_01035</name>
</gene>
<proteinExistence type="predicted"/>
<evidence type="ECO:0000256" key="2">
    <source>
        <dbReference type="SAM" id="SignalP"/>
    </source>
</evidence>
<keyword evidence="2" id="KW-0732">Signal</keyword>
<dbReference type="Gene3D" id="2.60.40.10">
    <property type="entry name" value="Immunoglobulins"/>
    <property type="match status" value="2"/>
</dbReference>
<dbReference type="InterPro" id="IPR013783">
    <property type="entry name" value="Ig-like_fold"/>
</dbReference>
<dbReference type="Pfam" id="PF21722">
    <property type="entry name" value="Gly_rich_2"/>
    <property type="match status" value="2"/>
</dbReference>
<feature type="compositionally biased region" description="Low complexity" evidence="1">
    <location>
        <begin position="191"/>
        <end position="201"/>
    </location>
</feature>
<feature type="compositionally biased region" description="Gly residues" evidence="1">
    <location>
        <begin position="1848"/>
        <end position="1867"/>
    </location>
</feature>
<feature type="signal peptide" evidence="2">
    <location>
        <begin position="1"/>
        <end position="22"/>
    </location>
</feature>
<dbReference type="EMBL" id="JAFKCT010000001">
    <property type="protein sequence ID" value="MBN7809518.1"/>
    <property type="molecule type" value="Genomic_DNA"/>
</dbReference>
<evidence type="ECO:0000259" key="4">
    <source>
        <dbReference type="Pfam" id="PF21722"/>
    </source>
</evidence>
<feature type="domain" description="PKD-like" evidence="3">
    <location>
        <begin position="436"/>
        <end position="523"/>
    </location>
</feature>
<feature type="compositionally biased region" description="Gly residues" evidence="1">
    <location>
        <begin position="137"/>
        <end position="162"/>
    </location>
</feature>
<dbReference type="Proteomes" id="UP000664317">
    <property type="component" value="Unassembled WGS sequence"/>
</dbReference>
<evidence type="ECO:0000313" key="6">
    <source>
        <dbReference type="Proteomes" id="UP000664317"/>
    </source>
</evidence>
<feature type="domain" description="PKD-like" evidence="3">
    <location>
        <begin position="341"/>
        <end position="428"/>
    </location>
</feature>
<evidence type="ECO:0000259" key="3">
    <source>
        <dbReference type="Pfam" id="PF19406"/>
    </source>
</evidence>
<dbReference type="InterPro" id="IPR045828">
    <property type="entry name" value="PKD_Bacteroidetes"/>
</dbReference>
<dbReference type="RefSeq" id="WP_206576321.1">
    <property type="nucleotide sequence ID" value="NZ_JAFKCT010000001.1"/>
</dbReference>
<feature type="region of interest" description="Disordered" evidence="1">
    <location>
        <begin position="117"/>
        <end position="228"/>
    </location>
</feature>
<organism evidence="5 6">
    <name type="scientific">Algoriphagus oliviformis</name>
    <dbReference type="NCBI Taxonomy" id="2811231"/>
    <lineage>
        <taxon>Bacteria</taxon>
        <taxon>Pseudomonadati</taxon>
        <taxon>Bacteroidota</taxon>
        <taxon>Cytophagia</taxon>
        <taxon>Cytophagales</taxon>
        <taxon>Cyclobacteriaceae</taxon>
        <taxon>Algoriphagus</taxon>
    </lineage>
</organism>
<accession>A0ABS3BXD0</accession>
<name>A0ABS3BXD0_9BACT</name>
<feature type="domain" description="Glycine-rich" evidence="4">
    <location>
        <begin position="29"/>
        <end position="234"/>
    </location>
</feature>
<feature type="domain" description="Glycine-rich" evidence="4">
    <location>
        <begin position="1696"/>
        <end position="1965"/>
    </location>
</feature>
<feature type="compositionally biased region" description="Gly residues" evidence="1">
    <location>
        <begin position="1828"/>
        <end position="1841"/>
    </location>
</feature>
<feature type="chain" id="PRO_5045795127" description="Ig-like domain-containing protein" evidence="2">
    <location>
        <begin position="23"/>
        <end position="2164"/>
    </location>
</feature>
<feature type="compositionally biased region" description="Gly residues" evidence="1">
    <location>
        <begin position="202"/>
        <end position="211"/>
    </location>
</feature>
<evidence type="ECO:0008006" key="7">
    <source>
        <dbReference type="Google" id="ProtNLM"/>
    </source>
</evidence>
<evidence type="ECO:0000256" key="1">
    <source>
        <dbReference type="SAM" id="MobiDB-lite"/>
    </source>
</evidence>
<feature type="region of interest" description="Disordered" evidence="1">
    <location>
        <begin position="1826"/>
        <end position="1867"/>
    </location>
</feature>
<dbReference type="Gene3D" id="2.60.40.2700">
    <property type="match status" value="5"/>
</dbReference>
<feature type="compositionally biased region" description="Low complexity" evidence="1">
    <location>
        <begin position="163"/>
        <end position="183"/>
    </location>
</feature>
<comment type="caution">
    <text evidence="5">The sequence shown here is derived from an EMBL/GenBank/DDBJ whole genome shotgun (WGS) entry which is preliminary data.</text>
</comment>
<reference evidence="5 6" key="1">
    <citation type="submission" date="2021-03" db="EMBL/GenBank/DDBJ databases">
        <title>novel species isolated from a fishpond in China.</title>
        <authorList>
            <person name="Lu H."/>
            <person name="Cai Z."/>
        </authorList>
    </citation>
    <scope>NUCLEOTIDE SEQUENCE [LARGE SCALE GENOMIC DNA]</scope>
    <source>
        <strain evidence="5 6">H41</strain>
    </source>
</reference>
<protein>
    <recommendedName>
        <fullName evidence="7">Ig-like domain-containing protein</fullName>
    </recommendedName>
</protein>
<sequence length="2164" mass="215144">MMRVLLSFITLFLILVGLEAYAQTQTITTAGPGTFTVPAGVTSITVEVWGGGGKGGSRSSGNDAAAGGGGGAYSRSVIAVSPGQVINYYVGFGATSLSNASADSSWFVNNTTLMAKGGKSVRDDGITGAAGGLSSEGYGGFTRSGGSGANRDGSNGGGGGSSAGITANGNNTTTSTGATAPQQGGPGGNGAINAGPGEPGSSPGGGGGGAKRQGASQPVQPGGTGGNGQIRISYIQLTSATGTDNQSVCSGDPIINTTYSIPIPASTVSPNLVISGLPSGLTSNFNSTTNTITISGTPTATGTYTISTRPTYLSSVPVTLTRSGTVTILPKPAVTNMTTAVCSGSGFTVTPVNGTNGVVPAGTTYSWTAPAVTGGMTGAASGTNASSITGTLSNPTNIAQIATYTVTPTTGSCVGTPFTVVVTVNPTPAISAMNASVCTGSSFSLTPINVTDGIVPAGTTYSWSLPTVTGGMTGGATGSGASNISGSLTNTTSSPQTATYTVTPVSGSCTGPPFTVTITVAPNNFASAASTSPEVCINNAIPSITHSTTGATGIGAATGLPAGVTANWSGNTITISGTPTASGVFNYSIPLTGGCGAVNATGTITVNANNTVSGPSSTPTLCVDTPLTNITHSTTGATGISNAGVSGANGLPTGLSATWVAGVITISGTPTQAGTFNYSIPLTGGCSALFAEGSITVNPATEFTVQNLADQRICDGQNFLALSVTATGTGTLSYQWFSNDNPNKTGAVPVGTNSNSYTPPSNAIGTKYYYVEVTGGCGMITSSFSQATVEPITVITTQPDDRGEVECFGDGFAPLTVAAQGADLTYQWYTVSTPVNTGGTAISGATSSSFTPPSTAAVMAPLYYYVVVSGYCSSQTSDVSGEYLVTPPITTITEDPSTNPQTVCQGDAFSPISAQAIGEGVVSYQWYSNTTNSNTGGTLISGATDPTFTPPSNIVGTLYYYATGSSDCGTVPTAVSGAFTVTPPTEIQTESLGDQTICDGDSFAPISVNAIGTGSITYQWYSNTAASTSGGTLITGANSASYTPPATAPGTTTYYYVMVGSNCGPNVTSNISGPLTVNPLTTVATHPSTSSQTVCPGAPFSAISVSATGPGTLTYQWYSNSSNSNSGGTAISGATSASFTPPSASTGTTYYYVEVTSACETIPSNVSGAFHVNQNTQIDFQNTATQSVCIGLPFNPISVGASGTGTLTYQWYSNTSNSNSGGTLISGATTSSFTPPSSAAGTTYYYVVVGSDCGPNVPSAVSGAFVVYPEPIPTFVAAPGTSMCEQSTTTYTTQTGKSNYIWNISGVAGTDYTITSGGVGSSSETVTIQWLTTGSKTVTVGYTEPATGCIASTTASSTTTVEPFATVGPPSVAFPSVCISNPALAPFTRPTTGVTGIANSGVPGANGLPPGISASFNVATGIITFSGTATTTGLYTYSIPLSGNCINGLTATGTIDVSPNYVLTSVSSVSATSAGGSATVTINGSPTLLSNGSYEVTYILDDGSTTTEHTSSSFGVSGGRGSFSTVPLTNINVDVFKLTIKSIKKVTDVCSVNLNVNDTKNITFFSVCGATITSNRTFTVPAGIYEITILATGAGATGQTSQITIPVVPGEPLGVFIGQSAGTGAARNTYVTRDSSSPTPATSSIIYVNGGGGAGPNGQVSISYSCPDANKFDCIEVIDDGAISGTTLIRFTCDDTWEIPEGLVDFSIYAIGGGGGGGMSGGNSGTGGGGGGGGFASTTVTSTSPYGISAGNSLNVTVGQGGPGAGTVNLKGENGVNSTVTSTIPDPSGAININLNALGGGGGASFNNIDGSSGASGGGGAYSNTTQGFGGSGTTGQGRNGGNSVVSGGTGAARSGGGGGGAGSAGGIGKAAGSGNTEGGNGGEGLAFSAGGTSIRYGAGGGGLGYNQNGNSSPGIGGFTNGIKIGGDGNLSGVGNPGQIYTGSGGGAGTIGGGNGAQGVVYISYFNYRILSVEYLHFDAQYNPRSRAGELTWATAKEWENSHFEVERSVDGIKNWTVVGQVSGAGYSEQPMEYAFQDLNLPLAGGNVFYRLRQVDFDGESSYSVTKSIQVPPVAGTTYWRVYPNPTNGDVVNLELLSKDVYHDEPVTLRIISSTGQFDFIESEGNEALGILVSERLKTKAAGVYTLEIAWGANREYHKIILRR</sequence>